<accession>A0A6D2HTA1</accession>
<organism evidence="2 3">
    <name type="scientific">Microthlaspi erraticum</name>
    <dbReference type="NCBI Taxonomy" id="1685480"/>
    <lineage>
        <taxon>Eukaryota</taxon>
        <taxon>Viridiplantae</taxon>
        <taxon>Streptophyta</taxon>
        <taxon>Embryophyta</taxon>
        <taxon>Tracheophyta</taxon>
        <taxon>Spermatophyta</taxon>
        <taxon>Magnoliopsida</taxon>
        <taxon>eudicotyledons</taxon>
        <taxon>Gunneridae</taxon>
        <taxon>Pentapetalae</taxon>
        <taxon>rosids</taxon>
        <taxon>malvids</taxon>
        <taxon>Brassicales</taxon>
        <taxon>Brassicaceae</taxon>
        <taxon>Coluteocarpeae</taxon>
        <taxon>Microthlaspi</taxon>
    </lineage>
</organism>
<feature type="transmembrane region" description="Helical" evidence="1">
    <location>
        <begin position="45"/>
        <end position="64"/>
    </location>
</feature>
<name>A0A6D2HTA1_9BRAS</name>
<keyword evidence="1" id="KW-1133">Transmembrane helix</keyword>
<dbReference type="AlphaFoldDB" id="A0A6D2HTA1"/>
<protein>
    <recommendedName>
        <fullName evidence="4">Transmembrane protein</fullName>
    </recommendedName>
</protein>
<keyword evidence="1" id="KW-0812">Transmembrane</keyword>
<evidence type="ECO:0000313" key="2">
    <source>
        <dbReference type="EMBL" id="CAA7016447.1"/>
    </source>
</evidence>
<gene>
    <name evidence="2" type="ORF">MERR_LOCUS3682</name>
</gene>
<keyword evidence="1" id="KW-0472">Membrane</keyword>
<evidence type="ECO:0008006" key="4">
    <source>
        <dbReference type="Google" id="ProtNLM"/>
    </source>
</evidence>
<comment type="caution">
    <text evidence="2">The sequence shown here is derived from an EMBL/GenBank/DDBJ whole genome shotgun (WGS) entry which is preliminary data.</text>
</comment>
<keyword evidence="3" id="KW-1185">Reference proteome</keyword>
<evidence type="ECO:0000313" key="3">
    <source>
        <dbReference type="Proteomes" id="UP000467841"/>
    </source>
</evidence>
<dbReference type="Proteomes" id="UP000467841">
    <property type="component" value="Unassembled WGS sequence"/>
</dbReference>
<feature type="transmembrane region" description="Helical" evidence="1">
    <location>
        <begin position="96"/>
        <end position="113"/>
    </location>
</feature>
<sequence>MREVPDLVDLRSSLGDNSLLLGSLLLLFSEVGVVASWFVSSDWLGLARFLVLEGFYLGVPSGVICRRRIRKFVSCRVMNLCYLFLRASLSSFQEEVHLRWLAVGICVFVVYGIF</sequence>
<feature type="transmembrane region" description="Helical" evidence="1">
    <location>
        <begin position="20"/>
        <end position="39"/>
    </location>
</feature>
<evidence type="ECO:0000256" key="1">
    <source>
        <dbReference type="SAM" id="Phobius"/>
    </source>
</evidence>
<reference evidence="2" key="1">
    <citation type="submission" date="2020-01" db="EMBL/GenBank/DDBJ databases">
        <authorList>
            <person name="Mishra B."/>
        </authorList>
    </citation>
    <scope>NUCLEOTIDE SEQUENCE [LARGE SCALE GENOMIC DNA]</scope>
</reference>
<dbReference type="EMBL" id="CACVBM020000222">
    <property type="protein sequence ID" value="CAA7016447.1"/>
    <property type="molecule type" value="Genomic_DNA"/>
</dbReference>
<proteinExistence type="predicted"/>